<feature type="non-terminal residue" evidence="1">
    <location>
        <position position="77"/>
    </location>
</feature>
<comment type="caution">
    <text evidence="1">The sequence shown here is derived from an EMBL/GenBank/DDBJ whole genome shotgun (WGS) entry which is preliminary data.</text>
</comment>
<organism evidence="1 2">
    <name type="scientific">Fictibacillus barbaricus</name>
    <dbReference type="NCBI Taxonomy" id="182136"/>
    <lineage>
        <taxon>Bacteria</taxon>
        <taxon>Bacillati</taxon>
        <taxon>Bacillota</taxon>
        <taxon>Bacilli</taxon>
        <taxon>Bacillales</taxon>
        <taxon>Fictibacillaceae</taxon>
        <taxon>Fictibacillus</taxon>
    </lineage>
</organism>
<reference evidence="1 2" key="1">
    <citation type="submission" date="2021-01" db="EMBL/GenBank/DDBJ databases">
        <title>Genome Sequencing of Type Strains.</title>
        <authorList>
            <person name="Lemaire J.F."/>
            <person name="Inderbitzin P."/>
            <person name="Collins S.B."/>
            <person name="Wespe N."/>
            <person name="Knight-Connoni V."/>
        </authorList>
    </citation>
    <scope>NUCLEOTIDE SEQUENCE [LARGE SCALE GENOMIC DNA]</scope>
    <source>
        <strain evidence="1 2">DSM 14730</strain>
    </source>
</reference>
<dbReference type="Proteomes" id="UP001319060">
    <property type="component" value="Unassembled WGS sequence"/>
</dbReference>
<dbReference type="EMBL" id="JAFHKS010000042">
    <property type="protein sequence ID" value="MBN3545431.1"/>
    <property type="molecule type" value="Genomic_DNA"/>
</dbReference>
<name>A0ABS2ZCE5_9BACL</name>
<proteinExistence type="predicted"/>
<accession>A0ABS2ZCE5</accession>
<evidence type="ECO:0000313" key="2">
    <source>
        <dbReference type="Proteomes" id="UP001319060"/>
    </source>
</evidence>
<gene>
    <name evidence="1" type="ORF">JYA64_08995</name>
</gene>
<sequence length="77" mass="9292">MKEHTIFREMVCFYFIDAEFSFKLVQRHVCSLNERNPRFTSGIQDLRAESKIYERNPRFTSGIQDLRAESKIYERNP</sequence>
<protein>
    <submittedName>
        <fullName evidence="1">Uncharacterized protein</fullName>
    </submittedName>
</protein>
<dbReference type="RefSeq" id="WP_205724011.1">
    <property type="nucleotide sequence ID" value="NZ_JAFHKS010000042.1"/>
</dbReference>
<evidence type="ECO:0000313" key="1">
    <source>
        <dbReference type="EMBL" id="MBN3545431.1"/>
    </source>
</evidence>
<keyword evidence="2" id="KW-1185">Reference proteome</keyword>